<dbReference type="PANTHER" id="PTHR13780:SF35">
    <property type="entry name" value="LD22662P"/>
    <property type="match status" value="1"/>
</dbReference>
<dbReference type="KEGG" id="lgi:LOTGIDRAFT_193883"/>
<dbReference type="SUPFAM" id="SSF54631">
    <property type="entry name" value="CBS-domain pair"/>
    <property type="match status" value="2"/>
</dbReference>
<reference evidence="7 8" key="1">
    <citation type="journal article" date="2013" name="Nature">
        <title>Insights into bilaterian evolution from three spiralian genomes.</title>
        <authorList>
            <person name="Simakov O."/>
            <person name="Marletaz F."/>
            <person name="Cho S.J."/>
            <person name="Edsinger-Gonzales E."/>
            <person name="Havlak P."/>
            <person name="Hellsten U."/>
            <person name="Kuo D.H."/>
            <person name="Larsson T."/>
            <person name="Lv J."/>
            <person name="Arendt D."/>
            <person name="Savage R."/>
            <person name="Osoegawa K."/>
            <person name="de Jong P."/>
            <person name="Grimwood J."/>
            <person name="Chapman J.A."/>
            <person name="Shapiro H."/>
            <person name="Aerts A."/>
            <person name="Otillar R.P."/>
            <person name="Terry A.Y."/>
            <person name="Boore J.L."/>
            <person name="Grigoriev I.V."/>
            <person name="Lindberg D.R."/>
            <person name="Seaver E.C."/>
            <person name="Weisblat D.A."/>
            <person name="Putnam N.H."/>
            <person name="Rokhsar D.S."/>
        </authorList>
    </citation>
    <scope>NUCLEOTIDE SEQUENCE [LARGE SCALE GENOMIC DNA]</scope>
</reference>
<dbReference type="Pfam" id="PF00571">
    <property type="entry name" value="CBS"/>
    <property type="match status" value="3"/>
</dbReference>
<protein>
    <recommendedName>
        <fullName evidence="6">CBS domain-containing protein</fullName>
    </recommendedName>
</protein>
<dbReference type="OMA" id="TASIHPF"/>
<evidence type="ECO:0000256" key="4">
    <source>
        <dbReference type="ARBA" id="ARBA00025878"/>
    </source>
</evidence>
<dbReference type="InterPro" id="IPR000644">
    <property type="entry name" value="CBS_dom"/>
</dbReference>
<dbReference type="CDD" id="cd04618">
    <property type="entry name" value="CBS_euAMPK_gamma-like_repeat1"/>
    <property type="match status" value="1"/>
</dbReference>
<dbReference type="AlphaFoldDB" id="V3ZZD2"/>
<gene>
    <name evidence="7" type="ORF">LOTGIDRAFT_193883</name>
</gene>
<accession>V3ZZD2</accession>
<feature type="domain" description="CBS" evidence="6">
    <location>
        <begin position="90"/>
        <end position="148"/>
    </location>
</feature>
<feature type="domain" description="CBS" evidence="6">
    <location>
        <begin position="164"/>
        <end position="225"/>
    </location>
</feature>
<dbReference type="HOGENOM" id="CLU_021740_3_0_1"/>
<dbReference type="GeneID" id="20245047"/>
<dbReference type="SMART" id="SM00116">
    <property type="entry name" value="CBS"/>
    <property type="match status" value="4"/>
</dbReference>
<dbReference type="GO" id="GO:0019887">
    <property type="term" value="F:protein kinase regulator activity"/>
    <property type="evidence" value="ECO:0007669"/>
    <property type="project" value="TreeGrafter"/>
</dbReference>
<dbReference type="CTD" id="20245047"/>
<organism evidence="7 8">
    <name type="scientific">Lottia gigantea</name>
    <name type="common">Giant owl limpet</name>
    <dbReference type="NCBI Taxonomy" id="225164"/>
    <lineage>
        <taxon>Eukaryota</taxon>
        <taxon>Metazoa</taxon>
        <taxon>Spiralia</taxon>
        <taxon>Lophotrochozoa</taxon>
        <taxon>Mollusca</taxon>
        <taxon>Gastropoda</taxon>
        <taxon>Patellogastropoda</taxon>
        <taxon>Lottioidea</taxon>
        <taxon>Lottiidae</taxon>
        <taxon>Lottia</taxon>
    </lineage>
</organism>
<comment type="similarity">
    <text evidence="1">Belongs to the 5'-AMP-activated protein kinase gamma subunit family.</text>
</comment>
<feature type="domain" description="CBS" evidence="6">
    <location>
        <begin position="11"/>
        <end position="71"/>
    </location>
</feature>
<dbReference type="PANTHER" id="PTHR13780">
    <property type="entry name" value="AMP-ACTIVATED PROTEIN KINASE, GAMMA REGULATORY SUBUNIT"/>
    <property type="match status" value="1"/>
</dbReference>
<dbReference type="Proteomes" id="UP000030746">
    <property type="component" value="Unassembled WGS sequence"/>
</dbReference>
<evidence type="ECO:0000313" key="8">
    <source>
        <dbReference type="Proteomes" id="UP000030746"/>
    </source>
</evidence>
<sequence>MRAHKCYDLIPTSAKLVIFDTQLNVKKAFFALVYNGVRAAPLWDSKKQDYVGMLTITDFINILKMYYKSPLVKIDELEEHKIDNWRGEYRQKPFVCIDPDASLYEAVKSLVENHVHRLPVIEKATGNAIYILTHKRILRYLYLYMKDLPRPSFMSCTLKELNIGTHESVITASQDTPIITALNIFVENRISALPVVDKDGRVVDIYAKFDVINLAAEKTYNNLDITIAQALQHREQQGAESVAKCLASETLKTVIERIVKAEVHRLVIVDEDDGVTGIVSLSDILRFIVLKPMSEEPVKTS</sequence>
<dbReference type="GO" id="GO:0031588">
    <property type="term" value="C:nucleotide-activated protein kinase complex"/>
    <property type="evidence" value="ECO:0007669"/>
    <property type="project" value="TreeGrafter"/>
</dbReference>
<evidence type="ECO:0000313" key="7">
    <source>
        <dbReference type="EMBL" id="ESO88020.1"/>
    </source>
</evidence>
<dbReference type="RefSeq" id="XP_009061334.1">
    <property type="nucleotide sequence ID" value="XM_009063086.1"/>
</dbReference>
<evidence type="ECO:0000256" key="3">
    <source>
        <dbReference type="ARBA" id="ARBA00023122"/>
    </source>
</evidence>
<comment type="subunit">
    <text evidence="4">AMPK is a heterotrimer of an alpha catalytic subunit (PRKAA1 or PRKAA2), a beta (PRKAB1 or PRKAB2) and a gamma non-catalytic subunits (PRKAG1, PRKAG2 or PRKAG3). Interacts with FNIP1 and FNIP2.</text>
</comment>
<dbReference type="InterPro" id="IPR046342">
    <property type="entry name" value="CBS_dom_sf"/>
</dbReference>
<dbReference type="GO" id="GO:0019901">
    <property type="term" value="F:protein kinase binding"/>
    <property type="evidence" value="ECO:0007669"/>
    <property type="project" value="TreeGrafter"/>
</dbReference>
<dbReference type="InterPro" id="IPR050511">
    <property type="entry name" value="AMPK_gamma/SDS23_families"/>
</dbReference>
<dbReference type="OrthoDB" id="449052at2759"/>
<dbReference type="EMBL" id="KB202793">
    <property type="protein sequence ID" value="ESO88020.1"/>
    <property type="molecule type" value="Genomic_DNA"/>
</dbReference>
<keyword evidence="3 5" id="KW-0129">CBS domain</keyword>
<evidence type="ECO:0000256" key="1">
    <source>
        <dbReference type="ARBA" id="ARBA00006750"/>
    </source>
</evidence>
<evidence type="ECO:0000256" key="5">
    <source>
        <dbReference type="PROSITE-ProRule" id="PRU00703"/>
    </source>
</evidence>
<dbReference type="GO" id="GO:0016208">
    <property type="term" value="F:AMP binding"/>
    <property type="evidence" value="ECO:0007669"/>
    <property type="project" value="TreeGrafter"/>
</dbReference>
<dbReference type="CDD" id="cd04641">
    <property type="entry name" value="CBS_euAMPK_gamma-like_repeat2"/>
    <property type="match status" value="1"/>
</dbReference>
<evidence type="ECO:0000259" key="6">
    <source>
        <dbReference type="PROSITE" id="PS51371"/>
    </source>
</evidence>
<keyword evidence="2" id="KW-0677">Repeat</keyword>
<proteinExistence type="inferred from homology"/>
<dbReference type="PROSITE" id="PS51371">
    <property type="entry name" value="CBS"/>
    <property type="match status" value="4"/>
</dbReference>
<dbReference type="STRING" id="225164.V3ZZD2"/>
<dbReference type="GO" id="GO:0005737">
    <property type="term" value="C:cytoplasm"/>
    <property type="evidence" value="ECO:0007669"/>
    <property type="project" value="TreeGrafter"/>
</dbReference>
<name>V3ZZD2_LOTGI</name>
<feature type="domain" description="CBS" evidence="6">
    <location>
        <begin position="238"/>
        <end position="295"/>
    </location>
</feature>
<dbReference type="GO" id="GO:0005634">
    <property type="term" value="C:nucleus"/>
    <property type="evidence" value="ECO:0007669"/>
    <property type="project" value="TreeGrafter"/>
</dbReference>
<dbReference type="Gene3D" id="3.10.580.10">
    <property type="entry name" value="CBS-domain"/>
    <property type="match status" value="2"/>
</dbReference>
<keyword evidence="8" id="KW-1185">Reference proteome</keyword>
<evidence type="ECO:0000256" key="2">
    <source>
        <dbReference type="ARBA" id="ARBA00022737"/>
    </source>
</evidence>